<proteinExistence type="predicted"/>
<name>A0ABX7KA68_9SPHN</name>
<accession>A0ABX7KA68</accession>
<dbReference type="Proteomes" id="UP000663637">
    <property type="component" value="Chromosome"/>
</dbReference>
<evidence type="ECO:0000256" key="1">
    <source>
        <dbReference type="SAM" id="MobiDB-lite"/>
    </source>
</evidence>
<evidence type="ECO:0000313" key="4">
    <source>
        <dbReference type="Proteomes" id="UP000663637"/>
    </source>
</evidence>
<dbReference type="SUPFAM" id="SSF56784">
    <property type="entry name" value="HAD-like"/>
    <property type="match status" value="1"/>
</dbReference>
<dbReference type="EMBL" id="CP061510">
    <property type="protein sequence ID" value="QSB44867.1"/>
    <property type="molecule type" value="Genomic_DNA"/>
</dbReference>
<gene>
    <name evidence="3" type="ORF">IDJ81_01440</name>
</gene>
<keyword evidence="2" id="KW-0732">Signal</keyword>
<reference evidence="3 4" key="1">
    <citation type="submission" date="2020-09" db="EMBL/GenBank/DDBJ databases">
        <title>Complete genome sequence of altererythrobacter flavus SS-21NJ, isolated from Dongying oil sludge in Shandong province.</title>
        <authorList>
            <person name="Sun S."/>
            <person name="Zhang Z."/>
        </authorList>
    </citation>
    <scope>NUCLEOTIDE SEQUENCE [LARGE SCALE GENOMIC DNA]</scope>
    <source>
        <strain evidence="3 4">SS-21NJ</strain>
    </source>
</reference>
<dbReference type="InterPro" id="IPR023214">
    <property type="entry name" value="HAD_sf"/>
</dbReference>
<dbReference type="RefSeq" id="WP_205443013.1">
    <property type="nucleotide sequence ID" value="NZ_CP061510.1"/>
</dbReference>
<feature type="chain" id="PRO_5046680318" evidence="2">
    <location>
        <begin position="25"/>
        <end position="281"/>
    </location>
</feature>
<keyword evidence="4" id="KW-1185">Reference proteome</keyword>
<organism evidence="3 4">
    <name type="scientific">Tsuneonella flava</name>
    <dbReference type="NCBI Taxonomy" id="2055955"/>
    <lineage>
        <taxon>Bacteria</taxon>
        <taxon>Pseudomonadati</taxon>
        <taxon>Pseudomonadota</taxon>
        <taxon>Alphaproteobacteria</taxon>
        <taxon>Sphingomonadales</taxon>
        <taxon>Erythrobacteraceae</taxon>
        <taxon>Tsuneonella</taxon>
    </lineage>
</organism>
<sequence length="281" mass="29277">MIRPFAPIVAAVMASCALSGCVAAVVPAMAGGALLRQRMTNAEERKDAQATPAASTGDAIRAPSTVDTAPATEEGGESIAAIIEGPLPPPSGAPTSVRPEAYADLYAFANKAGTTPPVGTVRHSAILADSGMLDATTAECSIHPAAVLIDLDPAGTLLDSGTDPHADPALADRLAALRSEDITIGWISGNTADRAGEIRRALVSTGLDPDGHDPLILLRYPDDRKQTRRADFAKEYCVVAIAGDERADFDELYKYLKDPSAALSLEPLLGKGWFLIPQPLT</sequence>
<feature type="signal peptide" evidence="2">
    <location>
        <begin position="1"/>
        <end position="24"/>
    </location>
</feature>
<dbReference type="PROSITE" id="PS51257">
    <property type="entry name" value="PROKAR_LIPOPROTEIN"/>
    <property type="match status" value="1"/>
</dbReference>
<dbReference type="Gene3D" id="3.40.50.1000">
    <property type="entry name" value="HAD superfamily/HAD-like"/>
    <property type="match status" value="1"/>
</dbReference>
<evidence type="ECO:0000313" key="3">
    <source>
        <dbReference type="EMBL" id="QSB44867.1"/>
    </source>
</evidence>
<feature type="region of interest" description="Disordered" evidence="1">
    <location>
        <begin position="42"/>
        <end position="71"/>
    </location>
</feature>
<protein>
    <submittedName>
        <fullName evidence="3">Uncharacterized protein</fullName>
    </submittedName>
</protein>
<dbReference type="InterPro" id="IPR036412">
    <property type="entry name" value="HAD-like_sf"/>
</dbReference>
<evidence type="ECO:0000256" key="2">
    <source>
        <dbReference type="SAM" id="SignalP"/>
    </source>
</evidence>